<organism evidence="1 2">
    <name type="scientific">Corynebacterium mastitidis</name>
    <dbReference type="NCBI Taxonomy" id="161890"/>
    <lineage>
        <taxon>Bacteria</taxon>
        <taxon>Bacillati</taxon>
        <taxon>Actinomycetota</taxon>
        <taxon>Actinomycetes</taxon>
        <taxon>Mycobacteriales</taxon>
        <taxon>Corynebacteriaceae</taxon>
        <taxon>Corynebacterium</taxon>
    </lineage>
</organism>
<reference evidence="1 2" key="1">
    <citation type="submission" date="2017-12" db="EMBL/GenBank/DDBJ databases">
        <title>Corynebacterium mastitidis 16-1433 Genome.</title>
        <authorList>
            <person name="Gulvik C.A."/>
        </authorList>
    </citation>
    <scope>NUCLEOTIDE SEQUENCE [LARGE SCALE GENOMIC DNA]</scope>
    <source>
        <strain evidence="1 2">16-1433</strain>
    </source>
</reference>
<name>A0A2N0X7Z7_9CORY</name>
<dbReference type="Gene3D" id="2.160.20.80">
    <property type="entry name" value="E3 ubiquitin-protein ligase SopA"/>
    <property type="match status" value="1"/>
</dbReference>
<gene>
    <name evidence="1" type="ORF">CXB45_04900</name>
</gene>
<dbReference type="InterPro" id="IPR001646">
    <property type="entry name" value="5peptide_repeat"/>
</dbReference>
<protein>
    <recommendedName>
        <fullName evidence="3">Pentapeptide repeat-containing protein</fullName>
    </recommendedName>
</protein>
<dbReference type="Proteomes" id="UP000233249">
    <property type="component" value="Unassembled WGS sequence"/>
</dbReference>
<accession>A0A2N0X7Z7</accession>
<dbReference type="SUPFAM" id="SSF141571">
    <property type="entry name" value="Pentapeptide repeat-like"/>
    <property type="match status" value="1"/>
</dbReference>
<evidence type="ECO:0000313" key="1">
    <source>
        <dbReference type="EMBL" id="PKF68823.1"/>
    </source>
</evidence>
<dbReference type="EMBL" id="PJAF01000011">
    <property type="protein sequence ID" value="PKF68823.1"/>
    <property type="molecule type" value="Genomic_DNA"/>
</dbReference>
<evidence type="ECO:0008006" key="3">
    <source>
        <dbReference type="Google" id="ProtNLM"/>
    </source>
</evidence>
<dbReference type="AlphaFoldDB" id="A0A2N0X7Z7"/>
<dbReference type="STRING" id="1121365.GCA_000375365_01152"/>
<evidence type="ECO:0000313" key="2">
    <source>
        <dbReference type="Proteomes" id="UP000233249"/>
    </source>
</evidence>
<comment type="caution">
    <text evidence="1">The sequence shown here is derived from an EMBL/GenBank/DDBJ whole genome shotgun (WGS) entry which is preliminary data.</text>
</comment>
<proteinExistence type="predicted"/>
<dbReference type="RefSeq" id="WP_101173458.1">
    <property type="nucleotide sequence ID" value="NZ_JAKRKB010000003.1"/>
</dbReference>
<sequence length="131" mass="14957">MKNIGDLPSLENARIANMTFSGKDLPELIAYYSEFRNVTFERCNLVGAGFIEAEFTNVSFLFCDLRKAAFHASNSNECDFRGSDLRGAYLGGQKEDYLHQEGVFLDETTRFDYDPSENSVRAFFPPRRTQQ</sequence>
<dbReference type="OrthoDB" id="2579959at2"/>
<dbReference type="Pfam" id="PF13599">
    <property type="entry name" value="Pentapeptide_4"/>
    <property type="match status" value="1"/>
</dbReference>